<dbReference type="GO" id="GO:0000028">
    <property type="term" value="P:ribosomal small subunit assembly"/>
    <property type="evidence" value="ECO:0007669"/>
    <property type="project" value="TreeGrafter"/>
</dbReference>
<proteinExistence type="predicted"/>
<feature type="transmembrane region" description="Helical" evidence="1">
    <location>
        <begin position="487"/>
        <end position="510"/>
    </location>
</feature>
<dbReference type="EMBL" id="CP003364">
    <property type="protein sequence ID" value="AGA26679.1"/>
    <property type="molecule type" value="Genomic_DNA"/>
</dbReference>
<evidence type="ECO:0000313" key="4">
    <source>
        <dbReference type="Proteomes" id="UP000010798"/>
    </source>
</evidence>
<dbReference type="AlphaFoldDB" id="L0DBC0"/>
<evidence type="ECO:0000256" key="1">
    <source>
        <dbReference type="SAM" id="Phobius"/>
    </source>
</evidence>
<dbReference type="GO" id="GO:0019843">
    <property type="term" value="F:rRNA binding"/>
    <property type="evidence" value="ECO:0007669"/>
    <property type="project" value="TreeGrafter"/>
</dbReference>
<dbReference type="InterPro" id="IPR005662">
    <property type="entry name" value="GTPase_Era-like"/>
</dbReference>
<dbReference type="SUPFAM" id="SSF52540">
    <property type="entry name" value="P-loop containing nucleoside triphosphate hydrolases"/>
    <property type="match status" value="1"/>
</dbReference>
<gene>
    <name evidence="3" type="ordered locus">Sinac_2367</name>
</gene>
<dbReference type="InterPro" id="IPR006073">
    <property type="entry name" value="GTP-bd"/>
</dbReference>
<reference evidence="3 4" key="1">
    <citation type="submission" date="2012-02" db="EMBL/GenBank/DDBJ databases">
        <title>Complete sequence of chromosome of Singulisphaera acidiphila DSM 18658.</title>
        <authorList>
            <consortium name="US DOE Joint Genome Institute (JGI-PGF)"/>
            <person name="Lucas S."/>
            <person name="Copeland A."/>
            <person name="Lapidus A."/>
            <person name="Glavina del Rio T."/>
            <person name="Dalin E."/>
            <person name="Tice H."/>
            <person name="Bruce D."/>
            <person name="Goodwin L."/>
            <person name="Pitluck S."/>
            <person name="Peters L."/>
            <person name="Ovchinnikova G."/>
            <person name="Chertkov O."/>
            <person name="Kyrpides N."/>
            <person name="Mavromatis K."/>
            <person name="Ivanova N."/>
            <person name="Brettin T."/>
            <person name="Detter J.C."/>
            <person name="Han C."/>
            <person name="Larimer F."/>
            <person name="Land M."/>
            <person name="Hauser L."/>
            <person name="Markowitz V."/>
            <person name="Cheng J.-F."/>
            <person name="Hugenholtz P."/>
            <person name="Woyke T."/>
            <person name="Wu D."/>
            <person name="Tindall B."/>
            <person name="Pomrenke H."/>
            <person name="Brambilla E."/>
            <person name="Klenk H.-P."/>
            <person name="Eisen J.A."/>
        </authorList>
    </citation>
    <scope>NUCLEOTIDE SEQUENCE [LARGE SCALE GENOMIC DNA]</scope>
    <source>
        <strain evidence="4">ATCC BAA-1392 / DSM 18658 / VKM B-2454 / MOB10</strain>
    </source>
</reference>
<dbReference type="Proteomes" id="UP000010798">
    <property type="component" value="Chromosome"/>
</dbReference>
<dbReference type="PANTHER" id="PTHR42698">
    <property type="entry name" value="GTPASE ERA"/>
    <property type="match status" value="1"/>
</dbReference>
<evidence type="ECO:0000259" key="2">
    <source>
        <dbReference type="Pfam" id="PF01926"/>
    </source>
</evidence>
<dbReference type="OrthoDB" id="238366at2"/>
<dbReference type="PANTHER" id="PTHR42698:SF1">
    <property type="entry name" value="GTPASE ERA, MITOCHONDRIAL"/>
    <property type="match status" value="1"/>
</dbReference>
<keyword evidence="1" id="KW-1133">Transmembrane helix</keyword>
<dbReference type="KEGG" id="saci:Sinac_2367"/>
<feature type="domain" description="G" evidence="2">
    <location>
        <begin position="57"/>
        <end position="171"/>
    </location>
</feature>
<dbReference type="RefSeq" id="WP_015245832.1">
    <property type="nucleotide sequence ID" value="NC_019892.1"/>
</dbReference>
<dbReference type="Gene3D" id="3.40.50.300">
    <property type="entry name" value="P-loop containing nucleotide triphosphate hydrolases"/>
    <property type="match status" value="1"/>
</dbReference>
<protein>
    <submittedName>
        <fullName evidence="3">GTPase</fullName>
    </submittedName>
</protein>
<dbReference type="InterPro" id="IPR027417">
    <property type="entry name" value="P-loop_NTPase"/>
</dbReference>
<name>L0DBC0_SINAD</name>
<feature type="transmembrane region" description="Helical" evidence="1">
    <location>
        <begin position="450"/>
        <end position="472"/>
    </location>
</feature>
<dbReference type="STRING" id="886293.Sinac_2367"/>
<dbReference type="GO" id="GO:0005525">
    <property type="term" value="F:GTP binding"/>
    <property type="evidence" value="ECO:0007669"/>
    <property type="project" value="InterPro"/>
</dbReference>
<sequence>MNEELTKRSITLALERLSERIQTPRAVAIRPSEKALVESLIERARAQWLGPSEPVLTVALAGGTGAGKSTLINAFAGTVIAESSEIRPTTRHLQAYHHQEDSLGSLTEELASKATFVAHDRPELRHKMLVDTPDLDSFMVQHRATTKALLKRSGLVLYVFSPERYLEERTWSILRTETEFSAAAAILNKVDRVGSAEELDQITADLRAHFAALGHEDIRIFHLCARAHVPDSSGLLPNLAADVDDMVALRAYIERELHSSEIARLLRRQREAVITHLQAEVDRIAPPAFFTKLEEVARLATARAGEAGTRLAGTIAEPLAAVEAELVPLLVIHRHERFWGPFRFWLALCDFVSFGLTNLVRRSIGRRQADRPSLIESTLDRAARGAVENVLRSQARDIQNLLYTNNLPIERWRELTANVDGTGLIGEISQEIEAGFELAAVQLSEQGRSIIWLASSLGGLVPSAFVVIGLFVMTRDLFSGTYAGLTLLWHLLAMMVLFFLALQGLVSVLLPGGTRWFGPSLGPQSVSRVIWRTVDLWIEAYRTDLKADLADLREPLIVLQSALQGEESSL</sequence>
<dbReference type="GO" id="GO:0005829">
    <property type="term" value="C:cytosol"/>
    <property type="evidence" value="ECO:0007669"/>
    <property type="project" value="TreeGrafter"/>
</dbReference>
<dbReference type="HOGENOM" id="CLU_478077_0_0_0"/>
<organism evidence="3 4">
    <name type="scientific">Singulisphaera acidiphila (strain ATCC BAA-1392 / DSM 18658 / VKM B-2454 / MOB10)</name>
    <dbReference type="NCBI Taxonomy" id="886293"/>
    <lineage>
        <taxon>Bacteria</taxon>
        <taxon>Pseudomonadati</taxon>
        <taxon>Planctomycetota</taxon>
        <taxon>Planctomycetia</taxon>
        <taxon>Isosphaerales</taxon>
        <taxon>Isosphaeraceae</taxon>
        <taxon>Singulisphaera</taxon>
    </lineage>
</organism>
<feature type="transmembrane region" description="Helical" evidence="1">
    <location>
        <begin position="342"/>
        <end position="360"/>
    </location>
</feature>
<keyword evidence="1" id="KW-0472">Membrane</keyword>
<dbReference type="GO" id="GO:0043024">
    <property type="term" value="F:ribosomal small subunit binding"/>
    <property type="evidence" value="ECO:0007669"/>
    <property type="project" value="TreeGrafter"/>
</dbReference>
<accession>L0DBC0</accession>
<dbReference type="eggNOG" id="COG0699">
    <property type="taxonomic scope" value="Bacteria"/>
</dbReference>
<keyword evidence="1" id="KW-0812">Transmembrane</keyword>
<evidence type="ECO:0000313" key="3">
    <source>
        <dbReference type="EMBL" id="AGA26679.1"/>
    </source>
</evidence>
<dbReference type="Pfam" id="PF01926">
    <property type="entry name" value="MMR_HSR1"/>
    <property type="match status" value="1"/>
</dbReference>
<keyword evidence="4" id="KW-1185">Reference proteome</keyword>